<dbReference type="EMBL" id="CP040602">
    <property type="protein sequence ID" value="QCU89645.1"/>
    <property type="molecule type" value="Genomic_DNA"/>
</dbReference>
<name>A0A4P9K420_9GAMM</name>
<dbReference type="SUPFAM" id="SSF64518">
    <property type="entry name" value="Phase 1 flagellin"/>
    <property type="match status" value="1"/>
</dbReference>
<evidence type="ECO:0000256" key="3">
    <source>
        <dbReference type="ARBA" id="ARBA00023143"/>
    </source>
</evidence>
<feature type="domain" description="Flagellin N-terminal" evidence="5">
    <location>
        <begin position="16"/>
        <end position="135"/>
    </location>
</feature>
<proteinExistence type="inferred from homology"/>
<evidence type="ECO:0000256" key="4">
    <source>
        <dbReference type="RuleBase" id="RU362073"/>
    </source>
</evidence>
<evidence type="ECO:0000313" key="7">
    <source>
        <dbReference type="EMBL" id="QCU89645.1"/>
    </source>
</evidence>
<feature type="domain" description="Flagellin C-terminal" evidence="6">
    <location>
        <begin position="178"/>
        <end position="262"/>
    </location>
</feature>
<organism evidence="7 8">
    <name type="scientific">Thiomicrorhabdus sediminis</name>
    <dbReference type="NCBI Taxonomy" id="2580412"/>
    <lineage>
        <taxon>Bacteria</taxon>
        <taxon>Pseudomonadati</taxon>
        <taxon>Pseudomonadota</taxon>
        <taxon>Gammaproteobacteria</taxon>
        <taxon>Thiotrichales</taxon>
        <taxon>Piscirickettsiaceae</taxon>
        <taxon>Thiomicrorhabdus</taxon>
    </lineage>
</organism>
<reference evidence="7 8" key="1">
    <citation type="submission" date="2019-05" db="EMBL/GenBank/DDBJ databases">
        <title>Thiomicrorhabdus sediminis sp. nov, a novel sulfur-oxidizing bacterium isolated from coastal sediment.</title>
        <authorList>
            <person name="Liu X."/>
        </authorList>
    </citation>
    <scope>NUCLEOTIDE SEQUENCE [LARGE SCALE GENOMIC DNA]</scope>
    <source>
        <strain evidence="7 8">G1</strain>
    </source>
</reference>
<dbReference type="GO" id="GO:0009288">
    <property type="term" value="C:bacterial-type flagellum"/>
    <property type="evidence" value="ECO:0007669"/>
    <property type="project" value="UniProtKB-SubCell"/>
</dbReference>
<dbReference type="AlphaFoldDB" id="A0A4P9K420"/>
<dbReference type="OrthoDB" id="9796789at2"/>
<comment type="similarity">
    <text evidence="1 4">Belongs to the bacterial flagellin family.</text>
</comment>
<evidence type="ECO:0000259" key="6">
    <source>
        <dbReference type="Pfam" id="PF00700"/>
    </source>
</evidence>
<dbReference type="PANTHER" id="PTHR42792:SF2">
    <property type="entry name" value="FLAGELLIN"/>
    <property type="match status" value="1"/>
</dbReference>
<gene>
    <name evidence="7" type="ORF">FE785_02830</name>
</gene>
<evidence type="ECO:0000256" key="1">
    <source>
        <dbReference type="ARBA" id="ARBA00005709"/>
    </source>
</evidence>
<protein>
    <recommendedName>
        <fullName evidence="4">Flagellin</fullName>
    </recommendedName>
</protein>
<dbReference type="Gene3D" id="1.20.1330.10">
    <property type="entry name" value="f41 fragment of flagellin, N-terminal domain"/>
    <property type="match status" value="2"/>
</dbReference>
<dbReference type="Proteomes" id="UP000304864">
    <property type="component" value="Chromosome"/>
</dbReference>
<dbReference type="KEGG" id="thig:FE785_02830"/>
<dbReference type="InterPro" id="IPR001029">
    <property type="entry name" value="Flagellin_N"/>
</dbReference>
<dbReference type="GO" id="GO:0005576">
    <property type="term" value="C:extracellular region"/>
    <property type="evidence" value="ECO:0007669"/>
    <property type="project" value="UniProtKB-SubCell"/>
</dbReference>
<dbReference type="Pfam" id="PF00700">
    <property type="entry name" value="Flagellin_C"/>
    <property type="match status" value="1"/>
</dbReference>
<dbReference type="InterPro" id="IPR042187">
    <property type="entry name" value="Flagellin_C_sub2"/>
</dbReference>
<comment type="subcellular location">
    <subcellularLocation>
        <location evidence="4">Secreted</location>
    </subcellularLocation>
    <subcellularLocation>
        <location evidence="4">Bacterial flagellum</location>
    </subcellularLocation>
</comment>
<keyword evidence="8" id="KW-1185">Reference proteome</keyword>
<dbReference type="GO" id="GO:0005198">
    <property type="term" value="F:structural molecule activity"/>
    <property type="evidence" value="ECO:0007669"/>
    <property type="project" value="UniProtKB-UniRule"/>
</dbReference>
<evidence type="ECO:0000259" key="5">
    <source>
        <dbReference type="Pfam" id="PF00669"/>
    </source>
</evidence>
<evidence type="ECO:0000313" key="8">
    <source>
        <dbReference type="Proteomes" id="UP000304864"/>
    </source>
</evidence>
<dbReference type="InterPro" id="IPR001492">
    <property type="entry name" value="Flagellin"/>
</dbReference>
<evidence type="ECO:0000256" key="2">
    <source>
        <dbReference type="ARBA" id="ARBA00022525"/>
    </source>
</evidence>
<dbReference type="InterPro" id="IPR046358">
    <property type="entry name" value="Flagellin_C"/>
</dbReference>
<dbReference type="PANTHER" id="PTHR42792">
    <property type="entry name" value="FLAGELLIN"/>
    <property type="match status" value="1"/>
</dbReference>
<dbReference type="PRINTS" id="PR00207">
    <property type="entry name" value="FLAGELLIN"/>
</dbReference>
<comment type="function">
    <text evidence="4">Flagellin is the subunit protein which polymerizes to form the filaments of bacterial flagella.</text>
</comment>
<sequence length="264" mass="28219">MAIDSTSGINQNFYVSNLNKINEQLTSGQRLNQAADGAADQAVVTGLTSQVNAQDIAVQNANSGINLVQTADGASQQISESLQRLRELGVQALNGTLSTQQRDLLNTEFQQGLENIQQISENTQFNDINLLDGSNSDINIALGDNGNSNIELPNLTLQNLGLDGSNISTTDTATNALNGLDTAIEQLSTAQAQFGAQQNGLTNSVNDIQNQNINANNARSQINDTNYARALTDQTRLNILQDASIAMQSQQNQSRSSVLQLLNS</sequence>
<keyword evidence="7" id="KW-0966">Cell projection</keyword>
<dbReference type="Pfam" id="PF00669">
    <property type="entry name" value="Flagellin_N"/>
    <property type="match status" value="1"/>
</dbReference>
<keyword evidence="2 4" id="KW-0964">Secreted</keyword>
<dbReference type="Gene3D" id="6.10.10.10">
    <property type="entry name" value="Flagellar export chaperone, C-terminal domain"/>
    <property type="match status" value="1"/>
</dbReference>
<accession>A0A4P9K420</accession>
<keyword evidence="7" id="KW-0282">Flagellum</keyword>
<keyword evidence="3 4" id="KW-0975">Bacterial flagellum</keyword>
<keyword evidence="7" id="KW-0969">Cilium</keyword>
<dbReference type="RefSeq" id="WP_138564209.1">
    <property type="nucleotide sequence ID" value="NZ_CP040602.1"/>
</dbReference>